<organism evidence="1 2">
    <name type="scientific">Brucella pseudogrignonensis</name>
    <dbReference type="NCBI Taxonomy" id="419475"/>
    <lineage>
        <taxon>Bacteria</taxon>
        <taxon>Pseudomonadati</taxon>
        <taxon>Pseudomonadota</taxon>
        <taxon>Alphaproteobacteria</taxon>
        <taxon>Hyphomicrobiales</taxon>
        <taxon>Brucellaceae</taxon>
        <taxon>Brucella/Ochrobactrum group</taxon>
        <taxon>Brucella</taxon>
    </lineage>
</organism>
<dbReference type="RefSeq" id="WP_094544588.1">
    <property type="nucleotide sequence ID" value="NZ_JBHEEM010000009.1"/>
</dbReference>
<sequence length="84" mass="9426">MSDKIKAEHLYLRFALSEALRVIAKDRGPEYVDEMIEAIFQANNVQKIMLSAFDKMPPNDIDFNGRAAVLKALGAAKEHPEPLI</sequence>
<protein>
    <submittedName>
        <fullName evidence="1">Uncharacterized protein</fullName>
    </submittedName>
</protein>
<gene>
    <name evidence="1" type="ORF">CEV34_4767</name>
</gene>
<dbReference type="AlphaFoldDB" id="A0A256G4S8"/>
<evidence type="ECO:0000313" key="2">
    <source>
        <dbReference type="Proteomes" id="UP000216188"/>
    </source>
</evidence>
<proteinExistence type="predicted"/>
<comment type="caution">
    <text evidence="1">The sequence shown here is derived from an EMBL/GenBank/DDBJ whole genome shotgun (WGS) entry which is preliminary data.</text>
</comment>
<reference evidence="1 2" key="1">
    <citation type="submission" date="2017-07" db="EMBL/GenBank/DDBJ databases">
        <title>Phylogenetic study on the rhizospheric bacterium Ochrobactrum sp. A44.</title>
        <authorList>
            <person name="Krzyzanowska D.M."/>
            <person name="Ossowicki A."/>
            <person name="Rajewska M."/>
            <person name="Maciag T."/>
            <person name="Kaczynski Z."/>
            <person name="Czerwicka M."/>
            <person name="Jafra S."/>
        </authorList>
    </citation>
    <scope>NUCLEOTIDE SEQUENCE [LARGE SCALE GENOMIC DNA]</scope>
    <source>
        <strain evidence="1 2">CCUG 30717</strain>
    </source>
</reference>
<keyword evidence="2" id="KW-1185">Reference proteome</keyword>
<accession>A0A256G4S8</accession>
<dbReference type="EMBL" id="NNRM01000046">
    <property type="protein sequence ID" value="OYR21966.1"/>
    <property type="molecule type" value="Genomic_DNA"/>
</dbReference>
<dbReference type="Proteomes" id="UP000216188">
    <property type="component" value="Unassembled WGS sequence"/>
</dbReference>
<name>A0A256G4S8_9HYPH</name>
<evidence type="ECO:0000313" key="1">
    <source>
        <dbReference type="EMBL" id="OYR21966.1"/>
    </source>
</evidence>